<proteinExistence type="predicted"/>
<evidence type="ECO:0000313" key="2">
    <source>
        <dbReference type="EMBL" id="GIL65519.1"/>
    </source>
</evidence>
<protein>
    <submittedName>
        <fullName evidence="2">Uncharacterized protein</fullName>
    </submittedName>
</protein>
<dbReference type="Proteomes" id="UP000747399">
    <property type="component" value="Unassembled WGS sequence"/>
</dbReference>
<feature type="transmembrane region" description="Helical" evidence="1">
    <location>
        <begin position="79"/>
        <end position="105"/>
    </location>
</feature>
<dbReference type="EMBL" id="BNCO01000076">
    <property type="protein sequence ID" value="GIL65519.1"/>
    <property type="molecule type" value="Genomic_DNA"/>
</dbReference>
<reference evidence="2" key="1">
    <citation type="journal article" date="2021" name="Proc. Natl. Acad. Sci. U.S.A.">
        <title>Three genomes in the algal genus Volvox reveal the fate of a haploid sex-determining region after a transition to homothallism.</title>
        <authorList>
            <person name="Yamamoto K."/>
            <person name="Hamaji T."/>
            <person name="Kawai-Toyooka H."/>
            <person name="Matsuzaki R."/>
            <person name="Takahashi F."/>
            <person name="Nishimura Y."/>
            <person name="Kawachi M."/>
            <person name="Noguchi H."/>
            <person name="Minakuchi Y."/>
            <person name="Umen J.G."/>
            <person name="Toyoda A."/>
            <person name="Nozaki H."/>
        </authorList>
    </citation>
    <scope>NUCLEOTIDE SEQUENCE</scope>
    <source>
        <strain evidence="2">NIES-3780</strain>
    </source>
</reference>
<evidence type="ECO:0000313" key="3">
    <source>
        <dbReference type="Proteomes" id="UP000747399"/>
    </source>
</evidence>
<keyword evidence="1" id="KW-0472">Membrane</keyword>
<accession>A0A8J4BU97</accession>
<evidence type="ECO:0000256" key="1">
    <source>
        <dbReference type="SAM" id="Phobius"/>
    </source>
</evidence>
<keyword evidence="1" id="KW-1133">Transmembrane helix</keyword>
<name>A0A8J4BU97_9CHLO</name>
<comment type="caution">
    <text evidence="2">The sequence shown here is derived from an EMBL/GenBank/DDBJ whole genome shotgun (WGS) entry which is preliminary data.</text>
</comment>
<sequence>DPWVQPVHPHCHRAVPEVLTAAVAAVAHSAAVGQRDRLRPGPAAAVVVVESVAETAQSGNLPGSAPRKKLPLDRARTKYLAAAAAAAAVVGWGANFATAVCWAGGLG</sequence>
<keyword evidence="1" id="KW-0812">Transmembrane</keyword>
<keyword evidence="3" id="KW-1185">Reference proteome</keyword>
<organism evidence="2 3">
    <name type="scientific">Volvox africanus</name>
    <dbReference type="NCBI Taxonomy" id="51714"/>
    <lineage>
        <taxon>Eukaryota</taxon>
        <taxon>Viridiplantae</taxon>
        <taxon>Chlorophyta</taxon>
        <taxon>core chlorophytes</taxon>
        <taxon>Chlorophyceae</taxon>
        <taxon>CS clade</taxon>
        <taxon>Chlamydomonadales</taxon>
        <taxon>Volvocaceae</taxon>
        <taxon>Volvox</taxon>
    </lineage>
</organism>
<dbReference type="AlphaFoldDB" id="A0A8J4BU97"/>
<gene>
    <name evidence="2" type="ORF">Vafri_19278</name>
</gene>
<feature type="non-terminal residue" evidence="2">
    <location>
        <position position="1"/>
    </location>
</feature>